<dbReference type="NCBIfam" id="TIGR00858">
    <property type="entry name" value="bioF"/>
    <property type="match status" value="1"/>
</dbReference>
<dbReference type="InterPro" id="IPR015424">
    <property type="entry name" value="PyrdxlP-dep_Trfase"/>
</dbReference>
<dbReference type="Pfam" id="PF00155">
    <property type="entry name" value="Aminotran_1_2"/>
    <property type="match status" value="1"/>
</dbReference>
<accession>A0AA37SFN6</accession>
<keyword evidence="6 8" id="KW-0663">Pyridoxal phosphate</keyword>
<reference evidence="11" key="2">
    <citation type="submission" date="2023-01" db="EMBL/GenBank/DDBJ databases">
        <title>Draft genome sequence of Litoribrevibacter albus strain NBRC 110071.</title>
        <authorList>
            <person name="Sun Q."/>
            <person name="Mori K."/>
        </authorList>
    </citation>
    <scope>NUCLEOTIDE SEQUENCE</scope>
    <source>
        <strain evidence="11">NBRC 110071</strain>
    </source>
</reference>
<evidence type="ECO:0000256" key="6">
    <source>
        <dbReference type="ARBA" id="ARBA00022898"/>
    </source>
</evidence>
<comment type="subunit">
    <text evidence="3 8">Homodimer.</text>
</comment>
<dbReference type="GO" id="GO:0008710">
    <property type="term" value="F:8-amino-7-oxononanoate synthase activity"/>
    <property type="evidence" value="ECO:0007669"/>
    <property type="project" value="UniProtKB-UniRule"/>
</dbReference>
<evidence type="ECO:0000256" key="4">
    <source>
        <dbReference type="ARBA" id="ARBA00022679"/>
    </source>
</evidence>
<dbReference type="GO" id="GO:0030170">
    <property type="term" value="F:pyridoxal phosphate binding"/>
    <property type="evidence" value="ECO:0007669"/>
    <property type="project" value="UniProtKB-UniRule"/>
</dbReference>
<comment type="cofactor">
    <cofactor evidence="1 8 9">
        <name>pyridoxal 5'-phosphate</name>
        <dbReference type="ChEBI" id="CHEBI:597326"/>
    </cofactor>
</comment>
<reference evidence="11" key="1">
    <citation type="journal article" date="2014" name="Int. J. Syst. Evol. Microbiol.">
        <title>Complete genome sequence of Corynebacterium casei LMG S-19264T (=DSM 44701T), isolated from a smear-ripened cheese.</title>
        <authorList>
            <consortium name="US DOE Joint Genome Institute (JGI-PGF)"/>
            <person name="Walter F."/>
            <person name="Albersmeier A."/>
            <person name="Kalinowski J."/>
            <person name="Ruckert C."/>
        </authorList>
    </citation>
    <scope>NUCLEOTIDE SEQUENCE</scope>
    <source>
        <strain evidence="11">NBRC 110071</strain>
    </source>
</reference>
<feature type="binding site" evidence="8">
    <location>
        <position position="21"/>
    </location>
    <ligand>
        <name>substrate</name>
    </ligand>
</feature>
<dbReference type="InterPro" id="IPR015421">
    <property type="entry name" value="PyrdxlP-dep_Trfase_major"/>
</dbReference>
<feature type="modified residue" description="N6-(pyridoxal phosphate)lysine" evidence="8 9">
    <location>
        <position position="240"/>
    </location>
</feature>
<gene>
    <name evidence="8 11" type="primary">bioF</name>
    <name evidence="11" type="ORF">GCM10007876_37540</name>
</gene>
<dbReference type="InterPro" id="IPR004723">
    <property type="entry name" value="AONS_Archaea/Proteobacteria"/>
</dbReference>
<dbReference type="CDD" id="cd06454">
    <property type="entry name" value="KBL_like"/>
    <property type="match status" value="1"/>
</dbReference>
<organism evidence="11 12">
    <name type="scientific">Litoribrevibacter albus</name>
    <dbReference type="NCBI Taxonomy" id="1473156"/>
    <lineage>
        <taxon>Bacteria</taxon>
        <taxon>Pseudomonadati</taxon>
        <taxon>Pseudomonadota</taxon>
        <taxon>Gammaproteobacteria</taxon>
        <taxon>Oceanospirillales</taxon>
        <taxon>Oceanospirillaceae</taxon>
        <taxon>Litoribrevibacter</taxon>
    </lineage>
</organism>
<evidence type="ECO:0000256" key="8">
    <source>
        <dbReference type="HAMAP-Rule" id="MF_01693"/>
    </source>
</evidence>
<protein>
    <recommendedName>
        <fullName evidence="8">8-amino-7-oxononanoate synthase</fullName>
        <shortName evidence="8">AONS</shortName>
        <ecNumber evidence="8">2.3.1.47</ecNumber>
    </recommendedName>
    <alternativeName>
        <fullName evidence="8">7-keto-8-amino-pelargonic acid synthase</fullName>
        <shortName evidence="8">7-KAP synthase</shortName>
        <shortName evidence="8">KAPA synthase</shortName>
    </alternativeName>
    <alternativeName>
        <fullName evidence="8">8-amino-7-ketopelargonate synthase</fullName>
    </alternativeName>
</protein>
<feature type="binding site" evidence="8">
    <location>
        <position position="133"/>
    </location>
    <ligand>
        <name>substrate</name>
    </ligand>
</feature>
<evidence type="ECO:0000256" key="7">
    <source>
        <dbReference type="ARBA" id="ARBA00047715"/>
    </source>
</evidence>
<comment type="similarity">
    <text evidence="8">Belongs to the class-II pyridoxal-phosphate-dependent aminotransferase family. BioF subfamily.</text>
</comment>
<feature type="binding site" evidence="8">
    <location>
        <position position="354"/>
    </location>
    <ligand>
        <name>substrate</name>
    </ligand>
</feature>
<keyword evidence="4 8" id="KW-0808">Transferase</keyword>
<feature type="binding site" evidence="8">
    <location>
        <position position="208"/>
    </location>
    <ligand>
        <name>pyridoxal 5'-phosphate</name>
        <dbReference type="ChEBI" id="CHEBI:597326"/>
    </ligand>
</feature>
<dbReference type="InterPro" id="IPR050087">
    <property type="entry name" value="AON_synthase_class-II"/>
</dbReference>
<feature type="binding site" evidence="8">
    <location>
        <begin position="108"/>
        <end position="109"/>
    </location>
    <ligand>
        <name>pyridoxal 5'-phosphate</name>
        <dbReference type="ChEBI" id="CHEBI:597326"/>
    </ligand>
</feature>
<comment type="function">
    <text evidence="8">Catalyzes the decarboxylative condensation of pimeloyl-[acyl-carrier protein] and L-alanine to produce 8-amino-7-oxononanoate (AON), [acyl-carrier protein], and carbon dioxide.</text>
</comment>
<evidence type="ECO:0000256" key="5">
    <source>
        <dbReference type="ARBA" id="ARBA00022756"/>
    </source>
</evidence>
<dbReference type="Gene3D" id="3.90.1150.10">
    <property type="entry name" value="Aspartate Aminotransferase, domain 1"/>
    <property type="match status" value="1"/>
</dbReference>
<dbReference type="Proteomes" id="UP001161389">
    <property type="component" value="Unassembled WGS sequence"/>
</dbReference>
<dbReference type="Gene3D" id="3.40.640.10">
    <property type="entry name" value="Type I PLP-dependent aspartate aminotransferase-like (Major domain)"/>
    <property type="match status" value="1"/>
</dbReference>
<dbReference type="RefSeq" id="WP_284383638.1">
    <property type="nucleotide sequence ID" value="NZ_BSNM01000026.1"/>
</dbReference>
<dbReference type="PANTHER" id="PTHR13693:SF100">
    <property type="entry name" value="8-AMINO-7-OXONONANOATE SYNTHASE"/>
    <property type="match status" value="1"/>
</dbReference>
<dbReference type="InterPro" id="IPR004839">
    <property type="entry name" value="Aminotransferase_I/II_large"/>
</dbReference>
<dbReference type="HAMAP" id="MF_01693">
    <property type="entry name" value="BioF_aminotrans_2"/>
    <property type="match status" value="1"/>
</dbReference>
<dbReference type="AlphaFoldDB" id="A0AA37SFN6"/>
<proteinExistence type="inferred from homology"/>
<dbReference type="GO" id="GO:0009102">
    <property type="term" value="P:biotin biosynthetic process"/>
    <property type="evidence" value="ECO:0007669"/>
    <property type="project" value="UniProtKB-UniRule"/>
</dbReference>
<evidence type="ECO:0000256" key="9">
    <source>
        <dbReference type="PIRSR" id="PIRSR604723-51"/>
    </source>
</evidence>
<dbReference type="EMBL" id="BSNM01000026">
    <property type="protein sequence ID" value="GLQ33274.1"/>
    <property type="molecule type" value="Genomic_DNA"/>
</dbReference>
<keyword evidence="5 8" id="KW-0093">Biotin biosynthesis</keyword>
<sequence length="406" mass="43594">MADFDGLSDALNLRKAQSLYRSRRLLTSAQQPQQQIDGKDVISFCSNDYLGLANHPKVKEAFTKAVELYGVGSGASHLVNGHSALHHELELTLAEFTGRDRAVLFSTGFMANMGSITALVGRGDAVLQDKWNHASLIDAGLASAAKFKRYQHCDLASLERQLLSCSDAGRTLIVTDSVFSMDGDIAPLAELADLADAHNACLMIDDAHGFGVLGTTGAGASEQFQLSQDRLPVLMGTLGKACGTFGAFVAGSEELVETLIQHARSYIYTTALPPAVAAASLASIELIQTEGWRRDRLQQLISQLRAGIERIGFPLMESGTPIQPVLIGDAELALKISGKLEENGLLVTAIRPPTVPDGTSRLRITLSAEHTEAQVGRLLSVLGDVYDQLSTQEREQLSQARTKLLV</sequence>
<evidence type="ECO:0000256" key="3">
    <source>
        <dbReference type="ARBA" id="ARBA00011738"/>
    </source>
</evidence>
<comment type="pathway">
    <text evidence="2 8">Cofactor biosynthesis; biotin biosynthesis.</text>
</comment>
<evidence type="ECO:0000256" key="1">
    <source>
        <dbReference type="ARBA" id="ARBA00001933"/>
    </source>
</evidence>
<evidence type="ECO:0000313" key="12">
    <source>
        <dbReference type="Proteomes" id="UP001161389"/>
    </source>
</evidence>
<feature type="binding site" evidence="8">
    <location>
        <position position="180"/>
    </location>
    <ligand>
        <name>pyridoxal 5'-phosphate</name>
        <dbReference type="ChEBI" id="CHEBI:597326"/>
    </ligand>
</feature>
<evidence type="ECO:0000259" key="10">
    <source>
        <dbReference type="Pfam" id="PF00155"/>
    </source>
</evidence>
<comment type="caution">
    <text evidence="11">The sequence shown here is derived from an EMBL/GenBank/DDBJ whole genome shotgun (WGS) entry which is preliminary data.</text>
</comment>
<keyword evidence="12" id="KW-1185">Reference proteome</keyword>
<evidence type="ECO:0000313" key="11">
    <source>
        <dbReference type="EMBL" id="GLQ33274.1"/>
    </source>
</evidence>
<comment type="catalytic activity">
    <reaction evidence="7 8">
        <text>6-carboxyhexanoyl-[ACP] + L-alanine + H(+) = (8S)-8-amino-7-oxononanoate + holo-[ACP] + CO2</text>
        <dbReference type="Rhea" id="RHEA:42288"/>
        <dbReference type="Rhea" id="RHEA-COMP:9685"/>
        <dbReference type="Rhea" id="RHEA-COMP:9955"/>
        <dbReference type="ChEBI" id="CHEBI:15378"/>
        <dbReference type="ChEBI" id="CHEBI:16526"/>
        <dbReference type="ChEBI" id="CHEBI:57972"/>
        <dbReference type="ChEBI" id="CHEBI:64479"/>
        <dbReference type="ChEBI" id="CHEBI:78846"/>
        <dbReference type="ChEBI" id="CHEBI:149468"/>
        <dbReference type="EC" id="2.3.1.47"/>
    </reaction>
</comment>
<dbReference type="SUPFAM" id="SSF53383">
    <property type="entry name" value="PLP-dependent transferases"/>
    <property type="match status" value="1"/>
</dbReference>
<name>A0AA37SFN6_9GAMM</name>
<dbReference type="InterPro" id="IPR022834">
    <property type="entry name" value="AONS_Proteobacteria"/>
</dbReference>
<dbReference type="PANTHER" id="PTHR13693">
    <property type="entry name" value="CLASS II AMINOTRANSFERASE/8-AMINO-7-OXONONANOATE SYNTHASE"/>
    <property type="match status" value="1"/>
</dbReference>
<evidence type="ECO:0000256" key="2">
    <source>
        <dbReference type="ARBA" id="ARBA00004746"/>
    </source>
</evidence>
<dbReference type="EC" id="2.3.1.47" evidence="8"/>
<feature type="domain" description="Aminotransferase class I/classII large" evidence="10">
    <location>
        <begin position="39"/>
        <end position="381"/>
    </location>
</feature>
<dbReference type="InterPro" id="IPR015422">
    <property type="entry name" value="PyrdxlP-dep_Trfase_small"/>
</dbReference>
<feature type="binding site" evidence="8">
    <location>
        <position position="237"/>
    </location>
    <ligand>
        <name>pyridoxal 5'-phosphate</name>
        <dbReference type="ChEBI" id="CHEBI:597326"/>
    </ligand>
</feature>